<sequence length="229" mass="25349">MSHLDALKRDIDPSGFDVLDVGAGQGAFVRALACEGARATGIEVDEEAVARAKEVSGCDICLGTAQSLPFEPARFDLLTYIFSFHHIPEEFHNAAFAEAARVLRPDGRVFVAEPEIDGDMTRIVAAIDDETAVRTAALNSLSTLPQQHGLRRTDLAGYTLTRHYPSFDVLFAHLIAVDPARREKAALPENRNRMQDEFERRCRRTENGFELDQPVRCMMFDKTAALIGS</sequence>
<name>A0A7W6MBB8_9RHOB</name>
<reference evidence="2 3" key="1">
    <citation type="submission" date="2020-08" db="EMBL/GenBank/DDBJ databases">
        <title>Genomic Encyclopedia of Type Strains, Phase IV (KMG-IV): sequencing the most valuable type-strain genomes for metagenomic binning, comparative biology and taxonomic classification.</title>
        <authorList>
            <person name="Goeker M."/>
        </authorList>
    </citation>
    <scope>NUCLEOTIDE SEQUENCE [LARGE SCALE GENOMIC DNA]</scope>
    <source>
        <strain evidence="2 3">DSM 101015</strain>
    </source>
</reference>
<dbReference type="RefSeq" id="WP_025055808.1">
    <property type="nucleotide sequence ID" value="NZ_JACIFU010000003.1"/>
</dbReference>
<feature type="domain" description="Methyltransferase type 11" evidence="1">
    <location>
        <begin position="19"/>
        <end position="110"/>
    </location>
</feature>
<dbReference type="SUPFAM" id="SSF53335">
    <property type="entry name" value="S-adenosyl-L-methionine-dependent methyltransferases"/>
    <property type="match status" value="1"/>
</dbReference>
<dbReference type="InterPro" id="IPR029063">
    <property type="entry name" value="SAM-dependent_MTases_sf"/>
</dbReference>
<proteinExistence type="predicted"/>
<dbReference type="AlphaFoldDB" id="A0A7W6MBB8"/>
<dbReference type="EMBL" id="JACIFU010000003">
    <property type="protein sequence ID" value="MBB4175097.1"/>
    <property type="molecule type" value="Genomic_DNA"/>
</dbReference>
<accession>A0A7W6MBB8</accession>
<organism evidence="2 3">
    <name type="scientific">Sulfitobacter noctilucicola</name>
    <dbReference type="NCBI Taxonomy" id="1342301"/>
    <lineage>
        <taxon>Bacteria</taxon>
        <taxon>Pseudomonadati</taxon>
        <taxon>Pseudomonadota</taxon>
        <taxon>Alphaproteobacteria</taxon>
        <taxon>Rhodobacterales</taxon>
        <taxon>Roseobacteraceae</taxon>
        <taxon>Sulfitobacter</taxon>
    </lineage>
</organism>
<dbReference type="Proteomes" id="UP000565745">
    <property type="component" value="Unassembled WGS sequence"/>
</dbReference>
<gene>
    <name evidence="2" type="ORF">GGR93_002885</name>
</gene>
<keyword evidence="2" id="KW-0489">Methyltransferase</keyword>
<dbReference type="InterPro" id="IPR013216">
    <property type="entry name" value="Methyltransf_11"/>
</dbReference>
<comment type="caution">
    <text evidence="2">The sequence shown here is derived from an EMBL/GenBank/DDBJ whole genome shotgun (WGS) entry which is preliminary data.</text>
</comment>
<protein>
    <submittedName>
        <fullName evidence="2">SAM-dependent methyltransferase</fullName>
    </submittedName>
</protein>
<dbReference type="OrthoDB" id="9808140at2"/>
<dbReference type="GO" id="GO:0008757">
    <property type="term" value="F:S-adenosylmethionine-dependent methyltransferase activity"/>
    <property type="evidence" value="ECO:0007669"/>
    <property type="project" value="InterPro"/>
</dbReference>
<dbReference type="InterPro" id="IPR050508">
    <property type="entry name" value="Methyltransf_Superfamily"/>
</dbReference>
<evidence type="ECO:0000313" key="2">
    <source>
        <dbReference type="EMBL" id="MBB4175097.1"/>
    </source>
</evidence>
<keyword evidence="3" id="KW-1185">Reference proteome</keyword>
<dbReference type="GO" id="GO:0032259">
    <property type="term" value="P:methylation"/>
    <property type="evidence" value="ECO:0007669"/>
    <property type="project" value="UniProtKB-KW"/>
</dbReference>
<evidence type="ECO:0000313" key="3">
    <source>
        <dbReference type="Proteomes" id="UP000565745"/>
    </source>
</evidence>
<evidence type="ECO:0000259" key="1">
    <source>
        <dbReference type="Pfam" id="PF08241"/>
    </source>
</evidence>
<dbReference type="CDD" id="cd02440">
    <property type="entry name" value="AdoMet_MTases"/>
    <property type="match status" value="1"/>
</dbReference>
<keyword evidence="2" id="KW-0808">Transferase</keyword>
<dbReference type="PANTHER" id="PTHR42912">
    <property type="entry name" value="METHYLTRANSFERASE"/>
    <property type="match status" value="1"/>
</dbReference>
<dbReference type="Gene3D" id="3.40.50.150">
    <property type="entry name" value="Vaccinia Virus protein VP39"/>
    <property type="match status" value="1"/>
</dbReference>
<dbReference type="Pfam" id="PF08241">
    <property type="entry name" value="Methyltransf_11"/>
    <property type="match status" value="1"/>
</dbReference>